<evidence type="ECO:0000313" key="2">
    <source>
        <dbReference type="EMBL" id="EFX04719.1"/>
    </source>
</evidence>
<protein>
    <submittedName>
        <fullName evidence="2">Uncharacterized protein</fullName>
    </submittedName>
</protein>
<dbReference type="Proteomes" id="UP000007796">
    <property type="component" value="Unassembled WGS sequence"/>
</dbReference>
<gene>
    <name evidence="2" type="ORF">CMQ_1647</name>
</gene>
<name>F0XED4_GROCL</name>
<accession>F0XED4</accession>
<evidence type="ECO:0000256" key="1">
    <source>
        <dbReference type="SAM" id="Phobius"/>
    </source>
</evidence>
<feature type="transmembrane region" description="Helical" evidence="1">
    <location>
        <begin position="6"/>
        <end position="24"/>
    </location>
</feature>
<dbReference type="STRING" id="655863.F0XED4"/>
<reference evidence="2 3" key="1">
    <citation type="journal article" date="2011" name="Proc. Natl. Acad. Sci. U.S.A.">
        <title>Genome and transcriptome analyses of the mountain pine beetle-fungal symbiont Grosmannia clavigera, a lodgepole pine pathogen.</title>
        <authorList>
            <person name="DiGuistini S."/>
            <person name="Wang Y."/>
            <person name="Liao N.Y."/>
            <person name="Taylor G."/>
            <person name="Tanguay P."/>
            <person name="Feau N."/>
            <person name="Henrissat B."/>
            <person name="Chan S.K."/>
            <person name="Hesse-Orce U."/>
            <person name="Alamouti S.M."/>
            <person name="Tsui C.K.M."/>
            <person name="Docking R.T."/>
            <person name="Levasseur A."/>
            <person name="Haridas S."/>
            <person name="Robertson G."/>
            <person name="Birol I."/>
            <person name="Holt R.A."/>
            <person name="Marra M.A."/>
            <person name="Hamelin R.C."/>
            <person name="Hirst M."/>
            <person name="Jones S.J.M."/>
            <person name="Bohlmann J."/>
            <person name="Breuil C."/>
        </authorList>
    </citation>
    <scope>NUCLEOTIDE SEQUENCE [LARGE SCALE GENOMIC DNA]</scope>
    <source>
        <strain evidence="3">kw1407 / UAMH 11150</strain>
    </source>
</reference>
<keyword evidence="1" id="KW-0812">Transmembrane</keyword>
<dbReference type="GeneID" id="25974548"/>
<dbReference type="RefSeq" id="XP_014174201.1">
    <property type="nucleotide sequence ID" value="XM_014318726.1"/>
</dbReference>
<keyword evidence="1" id="KW-0472">Membrane</keyword>
<evidence type="ECO:0000313" key="3">
    <source>
        <dbReference type="Proteomes" id="UP000007796"/>
    </source>
</evidence>
<dbReference type="EMBL" id="GL629765">
    <property type="protein sequence ID" value="EFX04719.1"/>
    <property type="molecule type" value="Genomic_DNA"/>
</dbReference>
<dbReference type="HOGENOM" id="CLU_045076_0_0_1"/>
<sequence length="344" mass="38141">MAPSRIPAICLGLGLAICLVWFTVQLSLRSPHNLLAQATDLLGGLHDQTSALDETMSNGTDRPLVLYAYAESNAGRADLAFFVHNGLHRRADFVFIFNGPTNATDMVPADLPNVRVVQRKNTCFDLGAFGEVLRTDDLWKRYKRFITMNASIRGPFVPLYSSACWTDIFLNRVTERTKLVGLSLNCGPRPHVQSMIWATDSVGMAILLDPELAHSVGRTDSFANRKSPVGLTPCYSDWRAAVHAEIGTTELIQSQGYDVDVLMTAYQGHGGKHGKHGRKATKAYCDTLDEIADPFTLQGYFGSNIHPYETVFAKANRDIDLPLLEHLTLWHMNMNHTAWNMCGS</sequence>
<dbReference type="OrthoDB" id="526941at2759"/>
<dbReference type="InParanoid" id="F0XED4"/>
<dbReference type="AlphaFoldDB" id="F0XED4"/>
<keyword evidence="1" id="KW-1133">Transmembrane helix</keyword>
<keyword evidence="3" id="KW-1185">Reference proteome</keyword>
<proteinExistence type="predicted"/>
<organism evidence="3">
    <name type="scientific">Grosmannia clavigera (strain kw1407 / UAMH 11150)</name>
    <name type="common">Blue stain fungus</name>
    <name type="synonym">Graphiocladiella clavigera</name>
    <dbReference type="NCBI Taxonomy" id="655863"/>
    <lineage>
        <taxon>Eukaryota</taxon>
        <taxon>Fungi</taxon>
        <taxon>Dikarya</taxon>
        <taxon>Ascomycota</taxon>
        <taxon>Pezizomycotina</taxon>
        <taxon>Sordariomycetes</taxon>
        <taxon>Sordariomycetidae</taxon>
        <taxon>Ophiostomatales</taxon>
        <taxon>Ophiostomataceae</taxon>
        <taxon>Leptographium</taxon>
    </lineage>
</organism>
<dbReference type="eggNOG" id="ENOG502S214">
    <property type="taxonomic scope" value="Eukaryota"/>
</dbReference>